<evidence type="ECO:0000256" key="1">
    <source>
        <dbReference type="ARBA" id="ARBA00004123"/>
    </source>
</evidence>
<dbReference type="GO" id="GO:0005634">
    <property type="term" value="C:nucleus"/>
    <property type="evidence" value="ECO:0007669"/>
    <property type="project" value="UniProtKB-SubCell"/>
</dbReference>
<evidence type="ECO:0000256" key="2">
    <source>
        <dbReference type="ARBA" id="ARBA00023015"/>
    </source>
</evidence>
<accession>A0A022Q9U6</accession>
<dbReference type="GO" id="GO:0000981">
    <property type="term" value="F:DNA-binding transcription factor activity, RNA polymerase II-specific"/>
    <property type="evidence" value="ECO:0000318"/>
    <property type="project" value="GO_Central"/>
</dbReference>
<gene>
    <name evidence="7" type="ORF">MIMGU_mgv1a026043mg</name>
</gene>
<keyword evidence="2" id="KW-0805">Transcription regulation</keyword>
<evidence type="ECO:0000256" key="5">
    <source>
        <dbReference type="ARBA" id="ARBA00023242"/>
    </source>
</evidence>
<dbReference type="Proteomes" id="UP000030748">
    <property type="component" value="Unassembled WGS sequence"/>
</dbReference>
<dbReference type="Gene3D" id="3.40.1810.10">
    <property type="entry name" value="Transcription factor, MADS-box"/>
    <property type="match status" value="1"/>
</dbReference>
<feature type="domain" description="MADS-box" evidence="6">
    <location>
        <begin position="1"/>
        <end position="60"/>
    </location>
</feature>
<evidence type="ECO:0000259" key="6">
    <source>
        <dbReference type="PROSITE" id="PS50066"/>
    </source>
</evidence>
<keyword evidence="4" id="KW-0804">Transcription</keyword>
<dbReference type="InterPro" id="IPR036879">
    <property type="entry name" value="TF_MADSbox_sf"/>
</dbReference>
<keyword evidence="3" id="KW-0238">DNA-binding</keyword>
<dbReference type="PRINTS" id="PR00404">
    <property type="entry name" value="MADSDOMAIN"/>
</dbReference>
<dbReference type="eggNOG" id="KOG0014">
    <property type="taxonomic scope" value="Eukaryota"/>
</dbReference>
<evidence type="ECO:0000256" key="3">
    <source>
        <dbReference type="ARBA" id="ARBA00023125"/>
    </source>
</evidence>
<sequence length="112" mass="12828">MGRKIDIKKIDDVTKCQVTFSKRRSSVMKKANEIAVSCGVDVAFIAFSPSGRVSKFSNQTRIEDVIERYANLPVESRSKDYEPGPEQEPSLHQLCWYERNLTNSLQRVFAKK</sequence>
<protein>
    <recommendedName>
        <fullName evidence="6">MADS-box domain-containing protein</fullName>
    </recommendedName>
</protein>
<proteinExistence type="predicted"/>
<dbReference type="AlphaFoldDB" id="A0A022Q9U6"/>
<dbReference type="EMBL" id="KI632147">
    <property type="protein sequence ID" value="EYU24013.1"/>
    <property type="molecule type" value="Genomic_DNA"/>
</dbReference>
<dbReference type="Pfam" id="PF00319">
    <property type="entry name" value="SRF-TF"/>
    <property type="match status" value="1"/>
</dbReference>
<evidence type="ECO:0000313" key="7">
    <source>
        <dbReference type="EMBL" id="EYU24013.1"/>
    </source>
</evidence>
<dbReference type="InterPro" id="IPR002100">
    <property type="entry name" value="TF_MADSbox"/>
</dbReference>
<keyword evidence="5" id="KW-0539">Nucleus</keyword>
<feature type="non-terminal residue" evidence="7">
    <location>
        <position position="112"/>
    </location>
</feature>
<dbReference type="PROSITE" id="PS50066">
    <property type="entry name" value="MADS_BOX_2"/>
    <property type="match status" value="1"/>
</dbReference>
<dbReference type="SUPFAM" id="SSF55455">
    <property type="entry name" value="SRF-like"/>
    <property type="match status" value="1"/>
</dbReference>
<dbReference type="SMART" id="SM00432">
    <property type="entry name" value="MADS"/>
    <property type="match status" value="1"/>
</dbReference>
<dbReference type="InterPro" id="IPR050142">
    <property type="entry name" value="MADS-box/MEF2_TF"/>
</dbReference>
<dbReference type="GO" id="GO:0046983">
    <property type="term" value="F:protein dimerization activity"/>
    <property type="evidence" value="ECO:0007669"/>
    <property type="project" value="InterPro"/>
</dbReference>
<dbReference type="PANTHER" id="PTHR48019">
    <property type="entry name" value="SERUM RESPONSE FACTOR HOMOLOG"/>
    <property type="match status" value="1"/>
</dbReference>
<evidence type="ECO:0000313" key="8">
    <source>
        <dbReference type="Proteomes" id="UP000030748"/>
    </source>
</evidence>
<dbReference type="GO" id="GO:0000978">
    <property type="term" value="F:RNA polymerase II cis-regulatory region sequence-specific DNA binding"/>
    <property type="evidence" value="ECO:0000318"/>
    <property type="project" value="GO_Central"/>
</dbReference>
<name>A0A022Q9U6_ERYGU</name>
<keyword evidence="8" id="KW-1185">Reference proteome</keyword>
<reference evidence="7 8" key="1">
    <citation type="journal article" date="2013" name="Proc. Natl. Acad. Sci. U.S.A.">
        <title>Fine-scale variation in meiotic recombination in Mimulus inferred from population shotgun sequencing.</title>
        <authorList>
            <person name="Hellsten U."/>
            <person name="Wright K.M."/>
            <person name="Jenkins J."/>
            <person name="Shu S."/>
            <person name="Yuan Y."/>
            <person name="Wessler S.R."/>
            <person name="Schmutz J."/>
            <person name="Willis J.H."/>
            <person name="Rokhsar D.S."/>
        </authorList>
    </citation>
    <scope>NUCLEOTIDE SEQUENCE [LARGE SCALE GENOMIC DNA]</scope>
    <source>
        <strain evidence="8">cv. DUN x IM62</strain>
    </source>
</reference>
<dbReference type="GO" id="GO:0006357">
    <property type="term" value="P:regulation of transcription by RNA polymerase II"/>
    <property type="evidence" value="ECO:0000318"/>
    <property type="project" value="GO_Central"/>
</dbReference>
<evidence type="ECO:0000256" key="4">
    <source>
        <dbReference type="ARBA" id="ARBA00023163"/>
    </source>
</evidence>
<organism evidence="7 8">
    <name type="scientific">Erythranthe guttata</name>
    <name type="common">Yellow monkey flower</name>
    <name type="synonym">Mimulus guttatus</name>
    <dbReference type="NCBI Taxonomy" id="4155"/>
    <lineage>
        <taxon>Eukaryota</taxon>
        <taxon>Viridiplantae</taxon>
        <taxon>Streptophyta</taxon>
        <taxon>Embryophyta</taxon>
        <taxon>Tracheophyta</taxon>
        <taxon>Spermatophyta</taxon>
        <taxon>Magnoliopsida</taxon>
        <taxon>eudicotyledons</taxon>
        <taxon>Gunneridae</taxon>
        <taxon>Pentapetalae</taxon>
        <taxon>asterids</taxon>
        <taxon>lamiids</taxon>
        <taxon>Lamiales</taxon>
        <taxon>Phrymaceae</taxon>
        <taxon>Erythranthe</taxon>
    </lineage>
</organism>
<comment type="subcellular location">
    <subcellularLocation>
        <location evidence="1">Nucleus</location>
    </subcellularLocation>
</comment>